<evidence type="ECO:0000256" key="1">
    <source>
        <dbReference type="SAM" id="Coils"/>
    </source>
</evidence>
<organism evidence="2 3">
    <name type="scientific">Bacillus bruguierae</name>
    <dbReference type="NCBI Taxonomy" id="3127667"/>
    <lineage>
        <taxon>Bacteria</taxon>
        <taxon>Bacillati</taxon>
        <taxon>Bacillota</taxon>
        <taxon>Bacilli</taxon>
        <taxon>Bacillales</taxon>
        <taxon>Bacillaceae</taxon>
        <taxon>Bacillus</taxon>
    </lineage>
</organism>
<evidence type="ECO:0000313" key="2">
    <source>
        <dbReference type="EMBL" id="MEI4801797.1"/>
    </source>
</evidence>
<feature type="coiled-coil region" evidence="1">
    <location>
        <begin position="36"/>
        <end position="70"/>
    </location>
</feature>
<gene>
    <name evidence="2" type="ORF">WAZ07_10735</name>
</gene>
<comment type="caution">
    <text evidence="2">The sequence shown here is derived from an EMBL/GenBank/DDBJ whole genome shotgun (WGS) entry which is preliminary data.</text>
</comment>
<evidence type="ECO:0000313" key="3">
    <source>
        <dbReference type="Proteomes" id="UP001372526"/>
    </source>
</evidence>
<name>A0ABU8FGJ2_9BACI</name>
<keyword evidence="1" id="KW-0175">Coiled coil</keyword>
<proteinExistence type="predicted"/>
<sequence>MTREEYEKEAQDIAFMAINAIKKLQEEISLLKIHEYRQLFNEKMKLKEENEFLRDDVQIRDERIEELKKELYALKRAASKEG</sequence>
<dbReference type="Proteomes" id="UP001372526">
    <property type="component" value="Unassembled WGS sequence"/>
</dbReference>
<keyword evidence="3" id="KW-1185">Reference proteome</keyword>
<protein>
    <submittedName>
        <fullName evidence="2">Uncharacterized protein</fullName>
    </submittedName>
</protein>
<reference evidence="2 3" key="1">
    <citation type="submission" date="2024-01" db="EMBL/GenBank/DDBJ databases">
        <title>Seven novel Bacillus-like species.</title>
        <authorList>
            <person name="Liu G."/>
        </authorList>
    </citation>
    <scope>NUCLEOTIDE SEQUENCE [LARGE SCALE GENOMIC DNA]</scope>
    <source>
        <strain evidence="2 3">FJAT-51639</strain>
    </source>
</reference>
<accession>A0ABU8FGJ2</accession>
<dbReference type="EMBL" id="JBAWSX010000005">
    <property type="protein sequence ID" value="MEI4801797.1"/>
    <property type="molecule type" value="Genomic_DNA"/>
</dbReference>